<dbReference type="EMBL" id="JAVRHP010000105">
    <property type="protein sequence ID" value="MDT0651357.1"/>
    <property type="molecule type" value="Genomic_DNA"/>
</dbReference>
<dbReference type="Pfam" id="PF00106">
    <property type="entry name" value="adh_short"/>
    <property type="match status" value="1"/>
</dbReference>
<dbReference type="PRINTS" id="PR00081">
    <property type="entry name" value="GDHRDH"/>
</dbReference>
<dbReference type="PROSITE" id="PS00061">
    <property type="entry name" value="ADH_SHORT"/>
    <property type="match status" value="1"/>
</dbReference>
<gene>
    <name evidence="5" type="ORF">RM529_14475</name>
</gene>
<name>A0ABU3CYT3_9FLAO</name>
<dbReference type="PANTHER" id="PTHR43899">
    <property type="entry name" value="RH59310P"/>
    <property type="match status" value="1"/>
</dbReference>
<evidence type="ECO:0000313" key="6">
    <source>
        <dbReference type="Proteomes" id="UP001248819"/>
    </source>
</evidence>
<dbReference type="PANTHER" id="PTHR43899:SF13">
    <property type="entry name" value="RH59310P"/>
    <property type="match status" value="1"/>
</dbReference>
<comment type="subcellular location">
    <subcellularLocation>
        <location evidence="1">Endoplasmic reticulum</location>
    </subcellularLocation>
</comment>
<sequence>MNITRNDKPGRFALITGASKGLGKSFAFDLAKRQINVILVSLPGEGLAQVAEEVRKTGCEAHFYETDLTDKSNILELTAWINNNFSIDILINNAGFGGNKKFLEAGADYLDQMIQLNVKATSIITHQLLPNLLKCERSYVLNVSSMAAMSPIAYKTVYPASKAFVHSFTRSLQNEFCNQGVFFSVLNPGPIKTNGDVSSRIDKQGIRTKILVLPSEEIARLSIDQLFNGTNVIKLNWAHRLGWFLLHVLPVSVKMSILSNNALKEIENAD</sequence>
<dbReference type="InterPro" id="IPR051019">
    <property type="entry name" value="VLCFA-Steroid_DH"/>
</dbReference>
<organism evidence="5 6">
    <name type="scientific">Autumnicola edwardsiae</name>
    <dbReference type="NCBI Taxonomy" id="3075594"/>
    <lineage>
        <taxon>Bacteria</taxon>
        <taxon>Pseudomonadati</taxon>
        <taxon>Bacteroidota</taxon>
        <taxon>Flavobacteriia</taxon>
        <taxon>Flavobacteriales</taxon>
        <taxon>Flavobacteriaceae</taxon>
        <taxon>Autumnicola</taxon>
    </lineage>
</organism>
<comment type="caution">
    <text evidence="5">The sequence shown here is derived from an EMBL/GenBank/DDBJ whole genome shotgun (WGS) entry which is preliminary data.</text>
</comment>
<dbReference type="InterPro" id="IPR002347">
    <property type="entry name" value="SDR_fam"/>
</dbReference>
<evidence type="ECO:0000256" key="2">
    <source>
        <dbReference type="ARBA" id="ARBA00006484"/>
    </source>
</evidence>
<reference evidence="5 6" key="1">
    <citation type="submission" date="2023-09" db="EMBL/GenBank/DDBJ databases">
        <authorList>
            <person name="Rey-Velasco X."/>
        </authorList>
    </citation>
    <scope>NUCLEOTIDE SEQUENCE [LARGE SCALE GENOMIC DNA]</scope>
    <source>
        <strain evidence="5 6">F297</strain>
    </source>
</reference>
<dbReference type="PIRSF" id="PIRSF000126">
    <property type="entry name" value="11-beta-HSD1"/>
    <property type="match status" value="1"/>
</dbReference>
<evidence type="ECO:0000256" key="1">
    <source>
        <dbReference type="ARBA" id="ARBA00004240"/>
    </source>
</evidence>
<dbReference type="InterPro" id="IPR036291">
    <property type="entry name" value="NAD(P)-bd_dom_sf"/>
</dbReference>
<evidence type="ECO:0000313" key="5">
    <source>
        <dbReference type="EMBL" id="MDT0651357.1"/>
    </source>
</evidence>
<evidence type="ECO:0000256" key="4">
    <source>
        <dbReference type="RuleBase" id="RU000363"/>
    </source>
</evidence>
<keyword evidence="6" id="KW-1185">Reference proteome</keyword>
<accession>A0ABU3CYT3</accession>
<evidence type="ECO:0000256" key="3">
    <source>
        <dbReference type="ARBA" id="ARBA00023002"/>
    </source>
</evidence>
<comment type="similarity">
    <text evidence="2 4">Belongs to the short-chain dehydrogenases/reductases (SDR) family.</text>
</comment>
<dbReference type="SUPFAM" id="SSF51735">
    <property type="entry name" value="NAD(P)-binding Rossmann-fold domains"/>
    <property type="match status" value="1"/>
</dbReference>
<dbReference type="Gene3D" id="3.40.50.720">
    <property type="entry name" value="NAD(P)-binding Rossmann-like Domain"/>
    <property type="match status" value="1"/>
</dbReference>
<keyword evidence="3" id="KW-0560">Oxidoreductase</keyword>
<proteinExistence type="inferred from homology"/>
<dbReference type="Proteomes" id="UP001248819">
    <property type="component" value="Unassembled WGS sequence"/>
</dbReference>
<protein>
    <submittedName>
        <fullName evidence="5">SDR family NAD(P)-dependent oxidoreductase</fullName>
    </submittedName>
</protein>
<dbReference type="InterPro" id="IPR020904">
    <property type="entry name" value="Sc_DH/Rdtase_CS"/>
</dbReference>
<dbReference type="PRINTS" id="PR00080">
    <property type="entry name" value="SDRFAMILY"/>
</dbReference>
<dbReference type="RefSeq" id="WP_311485477.1">
    <property type="nucleotide sequence ID" value="NZ_JAVRHP010000105.1"/>
</dbReference>